<dbReference type="OrthoDB" id="3483267at2"/>
<sequence length="109" mass="12260">MGLSGGPLVRPSDLDAWRARRLLCRLGRDLRERGWRADPRTFEFPPMLRVRAPELASVGETVTAVRHVDGWWFRTSGGRNIAHATDTASAAGTIDALLRPWLDAIERQR</sequence>
<dbReference type="AlphaFoldDB" id="A0A372JL49"/>
<keyword evidence="2" id="KW-1185">Reference proteome</keyword>
<accession>A0A372JL49</accession>
<gene>
    <name evidence="1" type="ORF">DZF91_15415</name>
</gene>
<protein>
    <submittedName>
        <fullName evidence="1">Uncharacterized protein</fullName>
    </submittedName>
</protein>
<dbReference type="RefSeq" id="WP_117358162.1">
    <property type="nucleotide sequence ID" value="NZ_QURH01000259.1"/>
</dbReference>
<evidence type="ECO:0000313" key="2">
    <source>
        <dbReference type="Proteomes" id="UP000261811"/>
    </source>
</evidence>
<proteinExistence type="predicted"/>
<organism evidence="1 2">
    <name type="scientific">Actinomadura logoneensis</name>
    <dbReference type="NCBI Taxonomy" id="2293572"/>
    <lineage>
        <taxon>Bacteria</taxon>
        <taxon>Bacillati</taxon>
        <taxon>Actinomycetota</taxon>
        <taxon>Actinomycetes</taxon>
        <taxon>Streptosporangiales</taxon>
        <taxon>Thermomonosporaceae</taxon>
        <taxon>Actinomadura</taxon>
    </lineage>
</organism>
<name>A0A372JL49_9ACTN</name>
<comment type="caution">
    <text evidence="1">The sequence shown here is derived from an EMBL/GenBank/DDBJ whole genome shotgun (WGS) entry which is preliminary data.</text>
</comment>
<dbReference type="EMBL" id="QURH01000259">
    <property type="protein sequence ID" value="RFU40763.1"/>
    <property type="molecule type" value="Genomic_DNA"/>
</dbReference>
<reference evidence="1 2" key="1">
    <citation type="submission" date="2018-08" db="EMBL/GenBank/DDBJ databases">
        <title>Actinomadura jelena sp. nov., a novel Actinomycete isolated from soil in Chad.</title>
        <authorList>
            <person name="Shi L."/>
        </authorList>
    </citation>
    <scope>NUCLEOTIDE SEQUENCE [LARGE SCALE GENOMIC DNA]</scope>
    <source>
        <strain evidence="1 2">NEAU-G17</strain>
    </source>
</reference>
<dbReference type="Proteomes" id="UP000261811">
    <property type="component" value="Unassembled WGS sequence"/>
</dbReference>
<evidence type="ECO:0000313" key="1">
    <source>
        <dbReference type="EMBL" id="RFU40763.1"/>
    </source>
</evidence>